<protein>
    <recommendedName>
        <fullName evidence="9">LITAF domain-containing protein</fullName>
    </recommendedName>
</protein>
<organism evidence="10 11">
    <name type="scientific">Calicophoron daubneyi</name>
    <name type="common">Rumen fluke</name>
    <name type="synonym">Paramphistomum daubneyi</name>
    <dbReference type="NCBI Taxonomy" id="300641"/>
    <lineage>
        <taxon>Eukaryota</taxon>
        <taxon>Metazoa</taxon>
        <taxon>Spiralia</taxon>
        <taxon>Lophotrochozoa</taxon>
        <taxon>Platyhelminthes</taxon>
        <taxon>Trematoda</taxon>
        <taxon>Digenea</taxon>
        <taxon>Plagiorchiida</taxon>
        <taxon>Pronocephalata</taxon>
        <taxon>Paramphistomoidea</taxon>
        <taxon>Paramphistomidae</taxon>
        <taxon>Calicophoron</taxon>
    </lineage>
</organism>
<dbReference type="PANTHER" id="PTHR23292:SF6">
    <property type="entry name" value="FI16602P1-RELATED"/>
    <property type="match status" value="1"/>
</dbReference>
<dbReference type="GO" id="GO:0031902">
    <property type="term" value="C:late endosome membrane"/>
    <property type="evidence" value="ECO:0007669"/>
    <property type="project" value="UniProtKB-SubCell"/>
</dbReference>
<keyword evidence="5" id="KW-0479">Metal-binding</keyword>
<evidence type="ECO:0000256" key="3">
    <source>
        <dbReference type="ARBA" id="ARBA00004630"/>
    </source>
</evidence>
<keyword evidence="7 8" id="KW-0472">Membrane</keyword>
<evidence type="ECO:0000256" key="6">
    <source>
        <dbReference type="ARBA" id="ARBA00022833"/>
    </source>
</evidence>
<evidence type="ECO:0000313" key="10">
    <source>
        <dbReference type="EMBL" id="CAL5140272.1"/>
    </source>
</evidence>
<evidence type="ECO:0000313" key="11">
    <source>
        <dbReference type="Proteomes" id="UP001497525"/>
    </source>
</evidence>
<comment type="similarity">
    <text evidence="4">Belongs to the CDIP1/LITAF family.</text>
</comment>
<comment type="caution">
    <text evidence="10">The sequence shown here is derived from an EMBL/GenBank/DDBJ whole genome shotgun (WGS) entry which is preliminary data.</text>
</comment>
<feature type="transmembrane region" description="Helical" evidence="8">
    <location>
        <begin position="59"/>
        <end position="82"/>
    </location>
</feature>
<dbReference type="AlphaFoldDB" id="A0AAV2TSE7"/>
<evidence type="ECO:0000256" key="1">
    <source>
        <dbReference type="ARBA" id="ARBA00004414"/>
    </source>
</evidence>
<gene>
    <name evidence="10" type="ORF">CDAUBV1_LOCUS15438</name>
</gene>
<evidence type="ECO:0000256" key="2">
    <source>
        <dbReference type="ARBA" id="ARBA00004481"/>
    </source>
</evidence>
<name>A0AAV2TSE7_CALDB</name>
<dbReference type="EMBL" id="CAXLJL010000711">
    <property type="protein sequence ID" value="CAL5140272.1"/>
    <property type="molecule type" value="Genomic_DNA"/>
</dbReference>
<evidence type="ECO:0000256" key="7">
    <source>
        <dbReference type="ARBA" id="ARBA00023136"/>
    </source>
</evidence>
<dbReference type="GO" id="GO:0008270">
    <property type="term" value="F:zinc ion binding"/>
    <property type="evidence" value="ECO:0007669"/>
    <property type="project" value="TreeGrafter"/>
</dbReference>
<dbReference type="SMART" id="SM00714">
    <property type="entry name" value="LITAF"/>
    <property type="match status" value="1"/>
</dbReference>
<keyword evidence="6" id="KW-0862">Zinc</keyword>
<reference evidence="10" key="1">
    <citation type="submission" date="2024-06" db="EMBL/GenBank/DDBJ databases">
        <authorList>
            <person name="Liu X."/>
            <person name="Lenzi L."/>
            <person name="Haldenby T S."/>
            <person name="Uol C."/>
        </authorList>
    </citation>
    <scope>NUCLEOTIDE SEQUENCE</scope>
</reference>
<comment type="subcellular location">
    <subcellularLocation>
        <location evidence="2">Endosome membrane</location>
        <topology evidence="2">Peripheral membrane protein</topology>
    </subcellularLocation>
    <subcellularLocation>
        <location evidence="1">Late endosome membrane</location>
    </subcellularLocation>
    <subcellularLocation>
        <location evidence="3">Lysosome membrane</location>
        <topology evidence="3">Peripheral membrane protein</topology>
        <orientation evidence="3">Cytoplasmic side</orientation>
    </subcellularLocation>
</comment>
<accession>A0AAV2TSE7</accession>
<dbReference type="PROSITE" id="PS51837">
    <property type="entry name" value="LITAF"/>
    <property type="match status" value="1"/>
</dbReference>
<sequence>MNLSQLPFSFSPAIDCKPSTSGEVKKPVTVQPLKPYSIVVTCPYCHKEVKTKTRQRHGLLTFLSCMGLCLMGCVCGCCFVPFCVNCLKDVDHLCPSCNQEIGTFERV</sequence>
<evidence type="ECO:0000256" key="4">
    <source>
        <dbReference type="ARBA" id="ARBA00005975"/>
    </source>
</evidence>
<dbReference type="PANTHER" id="PTHR23292">
    <property type="entry name" value="LIPOPOLYSACCHARIDE-INDUCED TUMOR NECROSIS FACTOR-ALPHA FACTOR"/>
    <property type="match status" value="1"/>
</dbReference>
<proteinExistence type="inferred from homology"/>
<dbReference type="Proteomes" id="UP001497525">
    <property type="component" value="Unassembled WGS sequence"/>
</dbReference>
<evidence type="ECO:0000256" key="8">
    <source>
        <dbReference type="SAM" id="Phobius"/>
    </source>
</evidence>
<dbReference type="GO" id="GO:0005765">
    <property type="term" value="C:lysosomal membrane"/>
    <property type="evidence" value="ECO:0007669"/>
    <property type="project" value="UniProtKB-SubCell"/>
</dbReference>
<keyword evidence="8" id="KW-0812">Transmembrane</keyword>
<evidence type="ECO:0000259" key="9">
    <source>
        <dbReference type="PROSITE" id="PS51837"/>
    </source>
</evidence>
<feature type="domain" description="LITAF" evidence="9">
    <location>
        <begin position="20"/>
        <end position="106"/>
    </location>
</feature>
<keyword evidence="8" id="KW-1133">Transmembrane helix</keyword>
<evidence type="ECO:0000256" key="5">
    <source>
        <dbReference type="ARBA" id="ARBA00022723"/>
    </source>
</evidence>
<dbReference type="Pfam" id="PF10601">
    <property type="entry name" value="zf-LITAF-like"/>
    <property type="match status" value="1"/>
</dbReference>
<dbReference type="InterPro" id="IPR006629">
    <property type="entry name" value="LITAF"/>
</dbReference>
<dbReference type="InterPro" id="IPR037519">
    <property type="entry name" value="LITAF_fam"/>
</dbReference>